<dbReference type="EMBL" id="CP001810">
    <property type="protein sequence ID" value="ADL35675.1"/>
    <property type="molecule type" value="Genomic_DNA"/>
</dbReference>
<dbReference type="HOGENOM" id="CLU_2394224_0_0_9"/>
<protein>
    <submittedName>
        <fullName evidence="1">Uncharacterized protein</fullName>
    </submittedName>
</protein>
<gene>
    <name evidence="1" type="ordered locus">bpr_I2945</name>
</gene>
<evidence type="ECO:0000313" key="2">
    <source>
        <dbReference type="Proteomes" id="UP000001299"/>
    </source>
</evidence>
<dbReference type="Proteomes" id="UP000001299">
    <property type="component" value="Chromosome 1"/>
</dbReference>
<keyword evidence="2" id="KW-1185">Reference proteome</keyword>
<dbReference type="AlphaFoldDB" id="E0RVZ3"/>
<reference evidence="1 2" key="1">
    <citation type="journal article" date="2010" name="PLoS ONE">
        <title>The glycobiome of the rumen bacterium Butyrivibrio proteoclasticus B316(T) highlights adaptation to a polysaccharide-rich environment.</title>
        <authorList>
            <person name="Kelly W.J."/>
            <person name="Leahy S.C."/>
            <person name="Altermann E."/>
            <person name="Yeoman C.J."/>
            <person name="Dunne J.C."/>
            <person name="Kong Z."/>
            <person name="Pacheco D.M."/>
            <person name="Li D."/>
            <person name="Noel S.J."/>
            <person name="Moon C.D."/>
            <person name="Cookson A.L."/>
            <person name="Attwood G.T."/>
        </authorList>
    </citation>
    <scope>NUCLEOTIDE SEQUENCE [LARGE SCALE GENOMIC DNA]</scope>
    <source>
        <strain evidence="2">ATCC 51982 / DSM 14932 / B316</strain>
    </source>
</reference>
<dbReference type="STRING" id="515622.bpr_I2945"/>
<sequence length="93" mass="11054">MIIKIAEYECTECWDGVFYKKLSDYPNITEWEIQTVYDFINYEKQNGRACSVEADDSILKKIEEYRKIYDVRHSILIMIVRTSGVGQRKCMNL</sequence>
<name>E0RVZ3_BUTPB</name>
<evidence type="ECO:0000313" key="1">
    <source>
        <dbReference type="EMBL" id="ADL35675.1"/>
    </source>
</evidence>
<dbReference type="KEGG" id="bpb:bpr_I2945"/>
<organism evidence="1 2">
    <name type="scientific">Butyrivibrio proteoclasticus (strain ATCC 51982 / DSM 14932 / B316)</name>
    <name type="common">Clostridium proteoclasticum</name>
    <dbReference type="NCBI Taxonomy" id="515622"/>
    <lineage>
        <taxon>Bacteria</taxon>
        <taxon>Bacillati</taxon>
        <taxon>Bacillota</taxon>
        <taxon>Clostridia</taxon>
        <taxon>Lachnospirales</taxon>
        <taxon>Lachnospiraceae</taxon>
        <taxon>Butyrivibrio</taxon>
    </lineage>
</organism>
<accession>E0RVZ3</accession>
<dbReference type="eggNOG" id="ENOG50307UG">
    <property type="taxonomic scope" value="Bacteria"/>
</dbReference>
<proteinExistence type="predicted"/>
<dbReference type="RefSeq" id="WP_013282327.1">
    <property type="nucleotide sequence ID" value="NC_014387.1"/>
</dbReference>